<dbReference type="PROSITE" id="PS51683">
    <property type="entry name" value="SAM_OMT_II"/>
    <property type="match status" value="1"/>
</dbReference>
<keyword evidence="6" id="KW-1185">Reference proteome</keyword>
<dbReference type="InterPro" id="IPR029063">
    <property type="entry name" value="SAM-dependent_MTases_sf"/>
</dbReference>
<sequence length="456" mass="50017">MSSPLQLLSDIISTNIHALESAYAKAGLAPPNLNDPYSPSPLASDVVVAHAAKLIIAAASQLIATVQSPLEVIQEFSAGMHQTAAIGFAEEFNLADVLLEGGQGGLHIDQIGALAGTNGATAGRILRYLATRHIFTEVKPNTYSNNRISSVLRKEKTLKEIQEDPSTKYEGARSAAFVNHFATEAFKSTSFVTDFIKDPMGFKAPFNMAVRDSKDVFAWYQLPENRWRGARFSVAMHGIGEMRFPPELHVKAFDWNSLAPGSVVADVGGNIGSVTLQLAKEFSHLNFVVMDLEHAIKEAKPYWTENYPEALAEQRVKLQVHSFLTPMPLKASIYFLRAVIHDWPEADCIKILSHIRVAAGPDSKLILFELIVPLACEDPTTALIANHDPALKAPEPLLPNFGIAGGWPTWVDLQMLALFDSRERTIQEYIALGDAAGWKLDYVRQQSLGAFVFSPK</sequence>
<accession>A0ABR3JYL6</accession>
<dbReference type="InterPro" id="IPR016461">
    <property type="entry name" value="COMT-like"/>
</dbReference>
<dbReference type="InterPro" id="IPR001077">
    <property type="entry name" value="COMT_C"/>
</dbReference>
<reference evidence="6" key="1">
    <citation type="submission" date="2024-06" db="EMBL/GenBank/DDBJ databases">
        <title>Multi-omics analyses provide insights into the biosynthesis of the anticancer antibiotic pleurotin in Hohenbuehelia grisea.</title>
        <authorList>
            <person name="Weaver J.A."/>
            <person name="Alberti F."/>
        </authorList>
    </citation>
    <scope>NUCLEOTIDE SEQUENCE [LARGE SCALE GENOMIC DNA]</scope>
    <source>
        <strain evidence="6">T-177</strain>
    </source>
</reference>
<dbReference type="InterPro" id="IPR036390">
    <property type="entry name" value="WH_DNA-bd_sf"/>
</dbReference>
<dbReference type="EMBL" id="JASNQZ010000002">
    <property type="protein sequence ID" value="KAL0960206.1"/>
    <property type="molecule type" value="Genomic_DNA"/>
</dbReference>
<evidence type="ECO:0000256" key="1">
    <source>
        <dbReference type="ARBA" id="ARBA00022603"/>
    </source>
</evidence>
<keyword evidence="2" id="KW-0808">Transferase</keyword>
<evidence type="ECO:0000256" key="2">
    <source>
        <dbReference type="ARBA" id="ARBA00022679"/>
    </source>
</evidence>
<evidence type="ECO:0000256" key="3">
    <source>
        <dbReference type="ARBA" id="ARBA00022691"/>
    </source>
</evidence>
<keyword evidence="3" id="KW-0949">S-adenosyl-L-methionine</keyword>
<evidence type="ECO:0000313" key="6">
    <source>
        <dbReference type="Proteomes" id="UP001556367"/>
    </source>
</evidence>
<dbReference type="Gene3D" id="1.10.10.10">
    <property type="entry name" value="Winged helix-like DNA-binding domain superfamily/Winged helix DNA-binding domain"/>
    <property type="match status" value="1"/>
</dbReference>
<organism evidence="5 6">
    <name type="scientific">Hohenbuehelia grisea</name>
    <dbReference type="NCBI Taxonomy" id="104357"/>
    <lineage>
        <taxon>Eukaryota</taxon>
        <taxon>Fungi</taxon>
        <taxon>Dikarya</taxon>
        <taxon>Basidiomycota</taxon>
        <taxon>Agaricomycotina</taxon>
        <taxon>Agaricomycetes</taxon>
        <taxon>Agaricomycetidae</taxon>
        <taxon>Agaricales</taxon>
        <taxon>Pleurotineae</taxon>
        <taxon>Pleurotaceae</taxon>
        <taxon>Hohenbuehelia</taxon>
    </lineage>
</organism>
<dbReference type="SUPFAM" id="SSF53335">
    <property type="entry name" value="S-adenosyl-L-methionine-dependent methyltransferases"/>
    <property type="match status" value="1"/>
</dbReference>
<name>A0ABR3JYL6_9AGAR</name>
<gene>
    <name evidence="5" type="ORF">HGRIS_011839</name>
</gene>
<evidence type="ECO:0000259" key="4">
    <source>
        <dbReference type="Pfam" id="PF00891"/>
    </source>
</evidence>
<protein>
    <recommendedName>
        <fullName evidence="4">O-methyltransferase C-terminal domain-containing protein</fullName>
    </recommendedName>
</protein>
<feature type="domain" description="O-methyltransferase C-terminal" evidence="4">
    <location>
        <begin position="252"/>
        <end position="438"/>
    </location>
</feature>
<keyword evidence="1" id="KW-0489">Methyltransferase</keyword>
<proteinExistence type="predicted"/>
<dbReference type="Pfam" id="PF00891">
    <property type="entry name" value="Methyltransf_2"/>
    <property type="match status" value="1"/>
</dbReference>
<dbReference type="Proteomes" id="UP001556367">
    <property type="component" value="Unassembled WGS sequence"/>
</dbReference>
<evidence type="ECO:0000313" key="5">
    <source>
        <dbReference type="EMBL" id="KAL0960206.1"/>
    </source>
</evidence>
<dbReference type="SUPFAM" id="SSF46785">
    <property type="entry name" value="Winged helix' DNA-binding domain"/>
    <property type="match status" value="1"/>
</dbReference>
<dbReference type="InterPro" id="IPR036388">
    <property type="entry name" value="WH-like_DNA-bd_sf"/>
</dbReference>
<dbReference type="Gene3D" id="3.40.50.150">
    <property type="entry name" value="Vaccinia Virus protein VP39"/>
    <property type="match status" value="1"/>
</dbReference>
<comment type="caution">
    <text evidence="5">The sequence shown here is derived from an EMBL/GenBank/DDBJ whole genome shotgun (WGS) entry which is preliminary data.</text>
</comment>
<dbReference type="PANTHER" id="PTHR43712">
    <property type="entry name" value="PUTATIVE (AFU_ORTHOLOGUE AFUA_4G14580)-RELATED"/>
    <property type="match status" value="1"/>
</dbReference>
<dbReference type="PANTHER" id="PTHR43712:SF2">
    <property type="entry name" value="O-METHYLTRANSFERASE CICE"/>
    <property type="match status" value="1"/>
</dbReference>